<feature type="compositionally biased region" description="Polar residues" evidence="1">
    <location>
        <begin position="63"/>
        <end position="84"/>
    </location>
</feature>
<feature type="compositionally biased region" description="Polar residues" evidence="1">
    <location>
        <begin position="1"/>
        <end position="17"/>
    </location>
</feature>
<evidence type="ECO:0000313" key="2">
    <source>
        <dbReference type="EMBL" id="RXM99355.1"/>
    </source>
</evidence>
<evidence type="ECO:0000313" key="3">
    <source>
        <dbReference type="Proteomes" id="UP000289886"/>
    </source>
</evidence>
<feature type="compositionally biased region" description="Low complexity" evidence="1">
    <location>
        <begin position="51"/>
        <end position="62"/>
    </location>
</feature>
<reference evidence="2 3" key="1">
    <citation type="submission" date="2019-01" db="EMBL/GenBank/DDBJ databases">
        <title>Draft Genome and Complete Hox-Cluster Characterization of the Sterlet Sturgeon (Acipenser ruthenus).</title>
        <authorList>
            <person name="Wei Q."/>
        </authorList>
    </citation>
    <scope>NUCLEOTIDE SEQUENCE [LARGE SCALE GENOMIC DNA]</scope>
    <source>
        <strain evidence="2">WHYD16114868_AA</strain>
        <tissue evidence="2">Blood</tissue>
    </source>
</reference>
<keyword evidence="3" id="KW-1185">Reference proteome</keyword>
<feature type="compositionally biased region" description="Polar residues" evidence="1">
    <location>
        <begin position="97"/>
        <end position="133"/>
    </location>
</feature>
<organism evidence="2 3">
    <name type="scientific">Acipenser ruthenus</name>
    <name type="common">Sterlet sturgeon</name>
    <dbReference type="NCBI Taxonomy" id="7906"/>
    <lineage>
        <taxon>Eukaryota</taxon>
        <taxon>Metazoa</taxon>
        <taxon>Chordata</taxon>
        <taxon>Craniata</taxon>
        <taxon>Vertebrata</taxon>
        <taxon>Euteleostomi</taxon>
        <taxon>Actinopterygii</taxon>
        <taxon>Chondrostei</taxon>
        <taxon>Acipenseriformes</taxon>
        <taxon>Acipenseridae</taxon>
        <taxon>Acipenser</taxon>
    </lineage>
</organism>
<dbReference type="Proteomes" id="UP000289886">
    <property type="component" value="Unassembled WGS sequence"/>
</dbReference>
<feature type="compositionally biased region" description="Polar residues" evidence="1">
    <location>
        <begin position="142"/>
        <end position="163"/>
    </location>
</feature>
<sequence>MHSGSIAQLQQERSALSSLAHGSGTASPCYTPLAPSPTMQSPLVGRTFQFSGPSSISGSHSSLLMTQTSSPTQPISQPRGTQPSRVGRFSQDIKLISASQSSLPKEGAQTMSQGSTHSSRESISSFTPYSTHSLLGKPCSSIPRQMTLPRQTSSGSIPQTHITRASPPIAVPPRKGPTVFPSELEPVLSKLPSNL</sequence>
<dbReference type="AlphaFoldDB" id="A0A662YT82"/>
<dbReference type="EMBL" id="SCEB01000406">
    <property type="protein sequence ID" value="RXM99355.1"/>
    <property type="molecule type" value="Genomic_DNA"/>
</dbReference>
<feature type="region of interest" description="Disordered" evidence="1">
    <location>
        <begin position="1"/>
        <end position="195"/>
    </location>
</feature>
<protein>
    <submittedName>
        <fullName evidence="2">Potassium/sodium hyperpolarization-activated cyclic nucleotide-gated channel 4</fullName>
    </submittedName>
</protein>
<accession>A0A662YT82</accession>
<comment type="caution">
    <text evidence="2">The sequence shown here is derived from an EMBL/GenBank/DDBJ whole genome shotgun (WGS) entry which is preliminary data.</text>
</comment>
<proteinExistence type="predicted"/>
<gene>
    <name evidence="2" type="ORF">EOD39_11696</name>
</gene>
<evidence type="ECO:0000256" key="1">
    <source>
        <dbReference type="SAM" id="MobiDB-lite"/>
    </source>
</evidence>
<name>A0A662YT82_ACIRT</name>